<evidence type="ECO:0000256" key="4">
    <source>
        <dbReference type="ARBA" id="ARBA00022723"/>
    </source>
</evidence>
<dbReference type="GO" id="GO:0046872">
    <property type="term" value="F:metal ion binding"/>
    <property type="evidence" value="ECO:0007669"/>
    <property type="project" value="UniProtKB-KW"/>
</dbReference>
<dbReference type="CDD" id="cd00867">
    <property type="entry name" value="Trans_IPPS"/>
    <property type="match status" value="1"/>
</dbReference>
<dbReference type="SUPFAM" id="SSF48576">
    <property type="entry name" value="Terpenoid synthases"/>
    <property type="match status" value="1"/>
</dbReference>
<keyword evidence="4" id="KW-0479">Metal-binding</keyword>
<dbReference type="InterPro" id="IPR008949">
    <property type="entry name" value="Isoprenoid_synthase_dom_sf"/>
</dbReference>
<keyword evidence="6" id="KW-0414">Isoprene biosynthesis</keyword>
<dbReference type="InterPro" id="IPR000092">
    <property type="entry name" value="Polyprenyl_synt"/>
</dbReference>
<dbReference type="PANTHER" id="PTHR43281:SF1">
    <property type="entry name" value="FARNESYL DIPHOSPHATE SYNTHASE"/>
    <property type="match status" value="1"/>
</dbReference>
<dbReference type="Gene3D" id="1.10.600.10">
    <property type="entry name" value="Farnesyl Diphosphate Synthase"/>
    <property type="match status" value="1"/>
</dbReference>
<evidence type="ECO:0000256" key="5">
    <source>
        <dbReference type="ARBA" id="ARBA00022842"/>
    </source>
</evidence>
<dbReference type="RefSeq" id="WP_189719363.1">
    <property type="nucleotide sequence ID" value="NZ_BMSQ01000069.1"/>
</dbReference>
<evidence type="ECO:0000256" key="3">
    <source>
        <dbReference type="ARBA" id="ARBA00022679"/>
    </source>
</evidence>
<sequence>MDASATRRGKPTVHHTLTARHIDGRTQAAARRLGTGTAILIGDLALTWSDELLHTADLTHAQLRAVLPLINAMSTEVMYGQYLDLLATGAPTTDLDHALTIIRYKTAKYTCERPLHTGATLAGASADLLATLSQFALPLGEAFGCSSSGGMG</sequence>
<gene>
    <name evidence="7" type="ORF">FHS40_009286</name>
</gene>
<comment type="caution">
    <text evidence="7">The sequence shown here is derived from an EMBL/GenBank/DDBJ whole genome shotgun (WGS) entry which is preliminary data.</text>
</comment>
<dbReference type="Proteomes" id="UP000549009">
    <property type="component" value="Unassembled WGS sequence"/>
</dbReference>
<keyword evidence="8" id="KW-1185">Reference proteome</keyword>
<reference evidence="7 8" key="1">
    <citation type="submission" date="2020-08" db="EMBL/GenBank/DDBJ databases">
        <title>Genomic Encyclopedia of Type Strains, Phase III (KMG-III): the genomes of soil and plant-associated and newly described type strains.</title>
        <authorList>
            <person name="Whitman W."/>
        </authorList>
    </citation>
    <scope>NUCLEOTIDE SEQUENCE [LARGE SCALE GENOMIC DNA]</scope>
    <source>
        <strain evidence="7 8">CECT 3146</strain>
    </source>
</reference>
<dbReference type="AlphaFoldDB" id="A0A7W8B4E4"/>
<keyword evidence="3" id="KW-0808">Transferase</keyword>
<proteinExistence type="inferred from homology"/>
<evidence type="ECO:0000256" key="6">
    <source>
        <dbReference type="ARBA" id="ARBA00023229"/>
    </source>
</evidence>
<protein>
    <submittedName>
        <fullName evidence="7">Geranylgeranyl pyrophosphate synthase</fullName>
    </submittedName>
</protein>
<dbReference type="EMBL" id="JACHJD010000089">
    <property type="protein sequence ID" value="MBB5110154.1"/>
    <property type="molecule type" value="Genomic_DNA"/>
</dbReference>
<dbReference type="GO" id="GO:0008299">
    <property type="term" value="P:isoprenoid biosynthetic process"/>
    <property type="evidence" value="ECO:0007669"/>
    <property type="project" value="UniProtKB-KW"/>
</dbReference>
<comment type="cofactor">
    <cofactor evidence="1">
        <name>Mg(2+)</name>
        <dbReference type="ChEBI" id="CHEBI:18420"/>
    </cofactor>
</comment>
<dbReference type="Pfam" id="PF00348">
    <property type="entry name" value="polyprenyl_synt"/>
    <property type="match status" value="1"/>
</dbReference>
<evidence type="ECO:0000313" key="7">
    <source>
        <dbReference type="EMBL" id="MBB5110154.1"/>
    </source>
</evidence>
<dbReference type="GO" id="GO:0004659">
    <property type="term" value="F:prenyltransferase activity"/>
    <property type="evidence" value="ECO:0007669"/>
    <property type="project" value="InterPro"/>
</dbReference>
<evidence type="ECO:0000256" key="1">
    <source>
        <dbReference type="ARBA" id="ARBA00001946"/>
    </source>
</evidence>
<keyword evidence="5" id="KW-0460">Magnesium</keyword>
<accession>A0A7W8B4E4</accession>
<evidence type="ECO:0000313" key="8">
    <source>
        <dbReference type="Proteomes" id="UP000549009"/>
    </source>
</evidence>
<organism evidence="7 8">
    <name type="scientific">Streptomyces spectabilis</name>
    <dbReference type="NCBI Taxonomy" id="68270"/>
    <lineage>
        <taxon>Bacteria</taxon>
        <taxon>Bacillati</taxon>
        <taxon>Actinomycetota</taxon>
        <taxon>Actinomycetes</taxon>
        <taxon>Kitasatosporales</taxon>
        <taxon>Streptomycetaceae</taxon>
        <taxon>Streptomyces</taxon>
    </lineage>
</organism>
<evidence type="ECO:0000256" key="2">
    <source>
        <dbReference type="ARBA" id="ARBA00006706"/>
    </source>
</evidence>
<name>A0A7W8B4E4_STRST</name>
<comment type="similarity">
    <text evidence="2">Belongs to the FPP/GGPP synthase family.</text>
</comment>
<dbReference type="PANTHER" id="PTHR43281">
    <property type="entry name" value="FARNESYL DIPHOSPHATE SYNTHASE"/>
    <property type="match status" value="1"/>
</dbReference>